<dbReference type="Pfam" id="PF09250">
    <property type="entry name" value="Prim-Pol"/>
    <property type="match status" value="1"/>
</dbReference>
<reference evidence="2" key="1">
    <citation type="journal article" date="2015" name="Nature">
        <title>Complex archaea that bridge the gap between prokaryotes and eukaryotes.</title>
        <authorList>
            <person name="Spang A."/>
            <person name="Saw J.H."/>
            <person name="Jorgensen S.L."/>
            <person name="Zaremba-Niedzwiedzka K."/>
            <person name="Martijn J."/>
            <person name="Lind A.E."/>
            <person name="van Eijk R."/>
            <person name="Schleper C."/>
            <person name="Guy L."/>
            <person name="Ettema T.J."/>
        </authorList>
    </citation>
    <scope>NUCLEOTIDE SEQUENCE</scope>
</reference>
<dbReference type="GO" id="GO:0008270">
    <property type="term" value="F:zinc ion binding"/>
    <property type="evidence" value="ECO:0007669"/>
    <property type="project" value="InterPro"/>
</dbReference>
<organism evidence="2">
    <name type="scientific">marine sediment metagenome</name>
    <dbReference type="NCBI Taxonomy" id="412755"/>
    <lineage>
        <taxon>unclassified sequences</taxon>
        <taxon>metagenomes</taxon>
        <taxon>ecological metagenomes</taxon>
    </lineage>
</organism>
<dbReference type="AlphaFoldDB" id="A0A0F8W8G9"/>
<sequence>TKAAQDKVISMFPETFTTSSGSPKNCCHLWLASDDNKAFKTKNENSDTLAELLGAGNQVIAPGSKHPSGSIYQVTKDVPIAFMSYAEIEAILKPLDQSPKKTQKVKKNYIPKGINDDINSKIYDAVSMTNILNELGIDTSQNPTGCYFHDSSGGKCMGWDNETAHCFHCDNSWNKFSLIREAKNFTDKDTFDWFAEKSGMTEELKKNRKEYVEKKQKENQSQPSEGYGIMSRRGQIEEFWKVHPFYYDKSKIFWLWDKENYKWEISDEIDFCNKIFETLNIDTLDNQTRTEIIAGFKQVGRKHKPEPKEKYWVQFKDKIYDLITGENFKATPKYFITNPIPWNVGT</sequence>
<proteinExistence type="predicted"/>
<dbReference type="GO" id="GO:0003677">
    <property type="term" value="F:DNA binding"/>
    <property type="evidence" value="ECO:0007669"/>
    <property type="project" value="InterPro"/>
</dbReference>
<protein>
    <recommendedName>
        <fullName evidence="1">DNA primase/polymerase bifunctional N-terminal domain-containing protein</fullName>
    </recommendedName>
</protein>
<gene>
    <name evidence="2" type="ORF">LCGC14_3098000</name>
</gene>
<accession>A0A0F8W8G9</accession>
<feature type="non-terminal residue" evidence="2">
    <location>
        <position position="1"/>
    </location>
</feature>
<dbReference type="EMBL" id="LAZR01066668">
    <property type="protein sequence ID" value="KKK53117.1"/>
    <property type="molecule type" value="Genomic_DNA"/>
</dbReference>
<dbReference type="GO" id="GO:0006260">
    <property type="term" value="P:DNA replication"/>
    <property type="evidence" value="ECO:0007669"/>
    <property type="project" value="InterPro"/>
</dbReference>
<dbReference type="InterPro" id="IPR015330">
    <property type="entry name" value="DNA_primase/pol_bifunc_N"/>
</dbReference>
<feature type="non-terminal residue" evidence="2">
    <location>
        <position position="346"/>
    </location>
</feature>
<evidence type="ECO:0000259" key="1">
    <source>
        <dbReference type="Pfam" id="PF09250"/>
    </source>
</evidence>
<feature type="domain" description="DNA primase/polymerase bifunctional N-terminal" evidence="1">
    <location>
        <begin position="11"/>
        <end position="81"/>
    </location>
</feature>
<comment type="caution">
    <text evidence="2">The sequence shown here is derived from an EMBL/GenBank/DDBJ whole genome shotgun (WGS) entry which is preliminary data.</text>
</comment>
<evidence type="ECO:0000313" key="2">
    <source>
        <dbReference type="EMBL" id="KKK53117.1"/>
    </source>
</evidence>
<name>A0A0F8W8G9_9ZZZZ</name>
<dbReference type="InterPro" id="IPR036977">
    <property type="entry name" value="DNA_primase_Znf_CHC2"/>
</dbReference>
<dbReference type="SUPFAM" id="SSF57783">
    <property type="entry name" value="Zinc beta-ribbon"/>
    <property type="match status" value="1"/>
</dbReference>
<dbReference type="Gene3D" id="3.90.580.10">
    <property type="entry name" value="Zinc finger, CHC2-type domain"/>
    <property type="match status" value="1"/>
</dbReference>